<dbReference type="InterPro" id="IPR023299">
    <property type="entry name" value="ATPase_P-typ_cyto_dom_N"/>
</dbReference>
<evidence type="ECO:0000256" key="16">
    <source>
        <dbReference type="RuleBase" id="RU362033"/>
    </source>
</evidence>
<dbReference type="InterPro" id="IPR001757">
    <property type="entry name" value="P_typ_ATPase"/>
</dbReference>
<dbReference type="GO" id="GO:0140326">
    <property type="term" value="F:ATPase-coupled intramembrane lipid transporter activity"/>
    <property type="evidence" value="ECO:0007669"/>
    <property type="project" value="UniProtKB-EC"/>
</dbReference>
<evidence type="ECO:0000313" key="22">
    <source>
        <dbReference type="Proteomes" id="UP000012073"/>
    </source>
</evidence>
<feature type="domain" description="P-type ATPase A" evidence="18">
    <location>
        <begin position="255"/>
        <end position="313"/>
    </location>
</feature>
<dbReference type="STRING" id="2769.R7QBM1"/>
<dbReference type="InterPro" id="IPR032630">
    <property type="entry name" value="P_typ_ATPase_c"/>
</dbReference>
<evidence type="ECO:0000256" key="8">
    <source>
        <dbReference type="ARBA" id="ARBA00022842"/>
    </source>
</evidence>
<feature type="binding site" evidence="14">
    <location>
        <position position="521"/>
    </location>
    <ligand>
        <name>ATP</name>
        <dbReference type="ChEBI" id="CHEBI:30616"/>
    </ligand>
</feature>
<dbReference type="PANTHER" id="PTHR24092">
    <property type="entry name" value="PROBABLE PHOSPHOLIPID-TRANSPORTING ATPASE"/>
    <property type="match status" value="1"/>
</dbReference>
<dbReference type="Proteomes" id="UP000012073">
    <property type="component" value="Unassembled WGS sequence"/>
</dbReference>
<dbReference type="Gene3D" id="2.70.150.10">
    <property type="entry name" value="Calcium-transporting ATPase, cytoplasmic transduction domain A"/>
    <property type="match status" value="1"/>
</dbReference>
<gene>
    <name evidence="21" type="ORF">CHC_T00003209001</name>
</gene>
<dbReference type="AlphaFoldDB" id="R7QBM1"/>
<dbReference type="SUPFAM" id="SSF56784">
    <property type="entry name" value="HAD-like"/>
    <property type="match status" value="1"/>
</dbReference>
<dbReference type="RefSeq" id="XP_005714679.1">
    <property type="nucleotide sequence ID" value="XM_005714622.1"/>
</dbReference>
<evidence type="ECO:0000256" key="4">
    <source>
        <dbReference type="ARBA" id="ARBA00022692"/>
    </source>
</evidence>
<evidence type="ECO:0000259" key="18">
    <source>
        <dbReference type="Pfam" id="PF00122"/>
    </source>
</evidence>
<evidence type="ECO:0000256" key="14">
    <source>
        <dbReference type="PIRSR" id="PIRSR606539-2"/>
    </source>
</evidence>
<feature type="binding site" evidence="14">
    <location>
        <position position="953"/>
    </location>
    <ligand>
        <name>ATP</name>
        <dbReference type="ChEBI" id="CHEBI:30616"/>
    </ligand>
</feature>
<dbReference type="SFLD" id="SFLDG00002">
    <property type="entry name" value="C1.7:_P-type_atpase_like"/>
    <property type="match status" value="1"/>
</dbReference>
<dbReference type="Pfam" id="PF16212">
    <property type="entry name" value="PhoLip_ATPase_C"/>
    <property type="match status" value="1"/>
</dbReference>
<dbReference type="PhylomeDB" id="R7QBM1"/>
<keyword evidence="11 16" id="KW-0472">Membrane</keyword>
<dbReference type="OrthoDB" id="377733at2759"/>
<feature type="transmembrane region" description="Helical" evidence="16">
    <location>
        <begin position="159"/>
        <end position="176"/>
    </location>
</feature>
<dbReference type="NCBIfam" id="TIGR01494">
    <property type="entry name" value="ATPase_P-type"/>
    <property type="match status" value="1"/>
</dbReference>
<evidence type="ECO:0000256" key="17">
    <source>
        <dbReference type="SAM" id="MobiDB-lite"/>
    </source>
</evidence>
<reference evidence="22" key="1">
    <citation type="journal article" date="2013" name="Proc. Natl. Acad. Sci. U.S.A.">
        <title>Genome structure and metabolic features in the red seaweed Chondrus crispus shed light on evolution of the Archaeplastida.</title>
        <authorList>
            <person name="Collen J."/>
            <person name="Porcel B."/>
            <person name="Carre W."/>
            <person name="Ball S.G."/>
            <person name="Chaparro C."/>
            <person name="Tonon T."/>
            <person name="Barbeyron T."/>
            <person name="Michel G."/>
            <person name="Noel B."/>
            <person name="Valentin K."/>
            <person name="Elias M."/>
            <person name="Artiguenave F."/>
            <person name="Arun A."/>
            <person name="Aury J.M."/>
            <person name="Barbosa-Neto J.F."/>
            <person name="Bothwell J.H."/>
            <person name="Bouget F.Y."/>
            <person name="Brillet L."/>
            <person name="Cabello-Hurtado F."/>
            <person name="Capella-Gutierrez S."/>
            <person name="Charrier B."/>
            <person name="Cladiere L."/>
            <person name="Cock J.M."/>
            <person name="Coelho S.M."/>
            <person name="Colleoni C."/>
            <person name="Czjzek M."/>
            <person name="Da Silva C."/>
            <person name="Delage L."/>
            <person name="Denoeud F."/>
            <person name="Deschamps P."/>
            <person name="Dittami S.M."/>
            <person name="Gabaldon T."/>
            <person name="Gachon C.M."/>
            <person name="Groisillier A."/>
            <person name="Herve C."/>
            <person name="Jabbari K."/>
            <person name="Katinka M."/>
            <person name="Kloareg B."/>
            <person name="Kowalczyk N."/>
            <person name="Labadie K."/>
            <person name="Leblanc C."/>
            <person name="Lopez P.J."/>
            <person name="McLachlan D.H."/>
            <person name="Meslet-Cladiere L."/>
            <person name="Moustafa A."/>
            <person name="Nehr Z."/>
            <person name="Nyvall Collen P."/>
            <person name="Panaud O."/>
            <person name="Partensky F."/>
            <person name="Poulain J."/>
            <person name="Rensing S.A."/>
            <person name="Rousvoal S."/>
            <person name="Samson G."/>
            <person name="Symeonidi A."/>
            <person name="Weissenbach J."/>
            <person name="Zambounis A."/>
            <person name="Wincker P."/>
            <person name="Boyen C."/>
        </authorList>
    </citation>
    <scope>NUCLEOTIDE SEQUENCE [LARGE SCALE GENOMIC DNA]</scope>
    <source>
        <strain evidence="22">cv. Stackhouse</strain>
    </source>
</reference>
<dbReference type="Pfam" id="PF16209">
    <property type="entry name" value="PhoLip_ATPase_N"/>
    <property type="match status" value="1"/>
</dbReference>
<comment type="similarity">
    <text evidence="3 16">Belongs to the cation transport ATPase (P-type) (TC 3.A.3) family. Type IV subfamily.</text>
</comment>
<sequence length="1247" mass="138341">MQKIDLAAPQSILSPAIADPAKITPNSHNPRATLPYPCVPATDPPSLPPGTLLSLPQPPPFSPMASPSSPSSPSASIGSAPDPDHPDNARPRSRSFFQRRTSVREADEADAGGKGARLIRLNDFKANAERAFISNQLRTAKYTPFNMIPKALYEQFKRVSNFYFLVIACISFIPNISPSTPLASVLPLFVVVGFGFARDIFEDIKRANDDRRQNSEERLIMARVPESIETKKQLSLVTSETAHTLQAAHLEPDLHRTVASRDIAVGDIVLVRKGEVFPCDLVLLHSALEGGIAYVSTANLDGESNLKRVIVASATAEIEHASQLPAVNGKIRAQSPSTALHEFEASIELSGEGPVPLGPSSLLLRGSILRNTEYIYGIAVYTGFDTKVALNMRNPPSKMGSVERKLNWVVLMLFIALATLVITGAIVAGVLQNRDGAGQWYMGENALTSGGKVTSQSLGTFLILFSTFIPVSLFVTLEFIRVLQALFMSADFRMRTGRQKVLARATNLNEMLGEVEHVLSDKTGTLTENIMRYIACSAGGQLYNILKKKRAMHRAVKDGVEPVKQLLLVMALCHSVVPEPKDETQSDNSSGDSGRKKSKKRTNPDLGDKTAVLDGNSSEEALPEYQGQSPDEVALVTSAREYGITLMTRTLDTLVIDRFGTKETYTTLAELEFNSDRKRMSMILRCPDGKIKMFTKGADTIMLKLLNKDANIELIQNHIDEFAKEGLRTLVFAMKDLEEKDFQTWFERFQEAQNSLEDREGKTSKISAELEEDLMYVATTAVEDKLQDKVPETIKFLREAGIKLWVLTGDKRETAENIGYSANLLDRNMEVVHIAGSSSAEVQRQLNDTLDRHVLDAQTPQRRASFSAIAELPRRLSMRQKKKVEEKELGVIIDGASLHHAIEDHSDVFMALSDHTKVVICCRVTPLQKALVVRLVREKRKAMTLAIGDGGNDVSMIQEAHIGVGIFGKEGTQAARTADYAMGEFKHLLRLTAVHGHYSGVRTAGMINLSFYKNIFFTMTQVFFQAFCFVSGTTFNNQWISSGFNVVVTSASPFLYGIFERDLDEETILRFPSVYATNRDKQLFSIRTVLEYTMLYGLWHAVIVFFGVYLIFGYLSIGFRDGLDSGMVLTGFVNSTLAMLMVLFKILLDSHTLNWIVLLLMVLSVGVYILVIPLAINVAKDYSLEGQLEMLFSSPLMYLTVFVIVVASFFLDFVVLTARQLLFPNIVDRLRCWEQDERRLSKASKES</sequence>
<feature type="binding site" evidence="14">
    <location>
        <position position="696"/>
    </location>
    <ligand>
        <name>ATP</name>
        <dbReference type="ChEBI" id="CHEBI:30616"/>
    </ligand>
</feature>
<evidence type="ECO:0000256" key="15">
    <source>
        <dbReference type="PIRSR" id="PIRSR606539-3"/>
    </source>
</evidence>
<dbReference type="InterPro" id="IPR018303">
    <property type="entry name" value="ATPase_P-typ_P_site"/>
</dbReference>
<dbReference type="InterPro" id="IPR008250">
    <property type="entry name" value="ATPase_P-typ_transduc_dom_A_sf"/>
</dbReference>
<feature type="transmembrane region" description="Helical" evidence="16">
    <location>
        <begin position="458"/>
        <end position="480"/>
    </location>
</feature>
<feature type="binding site" evidence="14">
    <location>
        <position position="673"/>
    </location>
    <ligand>
        <name>ATP</name>
        <dbReference type="ChEBI" id="CHEBI:30616"/>
    </ligand>
</feature>
<dbReference type="InterPro" id="IPR023214">
    <property type="entry name" value="HAD_sf"/>
</dbReference>
<feature type="binding site" evidence="15">
    <location>
        <position position="523"/>
    </location>
    <ligand>
        <name>Mg(2+)</name>
        <dbReference type="ChEBI" id="CHEBI:18420"/>
    </ligand>
</feature>
<feature type="compositionally biased region" description="Low complexity" evidence="17">
    <location>
        <begin position="63"/>
        <end position="81"/>
    </location>
</feature>
<feature type="binding site" evidence="14">
    <location>
        <position position="809"/>
    </location>
    <ligand>
        <name>ATP</name>
        <dbReference type="ChEBI" id="CHEBI:30616"/>
    </ligand>
</feature>
<feature type="binding site" evidence="14">
    <location>
        <position position="808"/>
    </location>
    <ligand>
        <name>ATP</name>
        <dbReference type="ChEBI" id="CHEBI:30616"/>
    </ligand>
</feature>
<evidence type="ECO:0000256" key="11">
    <source>
        <dbReference type="ARBA" id="ARBA00023136"/>
    </source>
</evidence>
<dbReference type="NCBIfam" id="TIGR01652">
    <property type="entry name" value="ATPase-Plipid"/>
    <property type="match status" value="1"/>
</dbReference>
<dbReference type="FunFam" id="3.40.50.1000:FF:000014">
    <property type="entry name" value="Phospholipid-transporting ATPase"/>
    <property type="match status" value="1"/>
</dbReference>
<dbReference type="SFLD" id="SFLDF00027">
    <property type="entry name" value="p-type_atpase"/>
    <property type="match status" value="1"/>
</dbReference>
<dbReference type="InterPro" id="IPR023298">
    <property type="entry name" value="ATPase_P-typ_TM_dom_sf"/>
</dbReference>
<comment type="subcellular location">
    <subcellularLocation>
        <location evidence="2">Endomembrane system</location>
    </subcellularLocation>
    <subcellularLocation>
        <location evidence="1 16">Membrane</location>
        <topology evidence="1 16">Multi-pass membrane protein</topology>
    </subcellularLocation>
</comment>
<dbReference type="Pfam" id="PF13246">
    <property type="entry name" value="Cation_ATPase"/>
    <property type="match status" value="1"/>
</dbReference>
<dbReference type="InterPro" id="IPR006539">
    <property type="entry name" value="P-type_ATPase_IV"/>
</dbReference>
<feature type="transmembrane region" description="Helical" evidence="16">
    <location>
        <begin position="182"/>
        <end position="201"/>
    </location>
</feature>
<keyword evidence="6 14" id="KW-0547">Nucleotide-binding</keyword>
<keyword evidence="10 16" id="KW-1133">Transmembrane helix</keyword>
<dbReference type="InterPro" id="IPR032631">
    <property type="entry name" value="P-type_ATPase_N"/>
</dbReference>
<feature type="region of interest" description="Disordered" evidence="17">
    <location>
        <begin position="1"/>
        <end position="112"/>
    </location>
</feature>
<evidence type="ECO:0000256" key="5">
    <source>
        <dbReference type="ARBA" id="ARBA00022723"/>
    </source>
</evidence>
<feature type="binding site" evidence="15">
    <location>
        <position position="521"/>
    </location>
    <ligand>
        <name>Mg(2+)</name>
        <dbReference type="ChEBI" id="CHEBI:18420"/>
    </ligand>
</feature>
<evidence type="ECO:0000256" key="12">
    <source>
        <dbReference type="ARBA" id="ARBA00034036"/>
    </source>
</evidence>
<dbReference type="GO" id="GO:0045332">
    <property type="term" value="P:phospholipid translocation"/>
    <property type="evidence" value="ECO:0007669"/>
    <property type="project" value="TreeGrafter"/>
</dbReference>
<feature type="binding site" evidence="15">
    <location>
        <position position="949"/>
    </location>
    <ligand>
        <name>Mg(2+)</name>
        <dbReference type="ChEBI" id="CHEBI:18420"/>
    </ligand>
</feature>
<evidence type="ECO:0000313" key="21">
    <source>
        <dbReference type="EMBL" id="CDF34860.1"/>
    </source>
</evidence>
<feature type="transmembrane region" description="Helical" evidence="16">
    <location>
        <begin position="408"/>
        <end position="431"/>
    </location>
</feature>
<dbReference type="PROSITE" id="PS00154">
    <property type="entry name" value="ATPASE_E1_E2"/>
    <property type="match status" value="1"/>
</dbReference>
<dbReference type="InterPro" id="IPR036412">
    <property type="entry name" value="HAD-like_sf"/>
</dbReference>
<feature type="transmembrane region" description="Helical" evidence="16">
    <location>
        <begin position="1127"/>
        <end position="1148"/>
    </location>
</feature>
<protein>
    <recommendedName>
        <fullName evidence="16">Phospholipid-transporting ATPase</fullName>
        <ecNumber evidence="16">7.6.2.1</ecNumber>
    </recommendedName>
</protein>
<dbReference type="PRINTS" id="PR00119">
    <property type="entry name" value="CATATPASE"/>
</dbReference>
<dbReference type="KEGG" id="ccp:CHC_T00003209001"/>
<dbReference type="GO" id="GO:0000287">
    <property type="term" value="F:magnesium ion binding"/>
    <property type="evidence" value="ECO:0007669"/>
    <property type="project" value="UniProtKB-UniRule"/>
</dbReference>
<feature type="transmembrane region" description="Helical" evidence="16">
    <location>
        <begin position="1155"/>
        <end position="1176"/>
    </location>
</feature>
<dbReference type="Gramene" id="CDF34860">
    <property type="protein sequence ID" value="CDF34860"/>
    <property type="gene ID" value="CHC_T00003209001"/>
</dbReference>
<evidence type="ECO:0000256" key="1">
    <source>
        <dbReference type="ARBA" id="ARBA00004141"/>
    </source>
</evidence>
<feature type="binding site" evidence="14">
    <location>
        <position position="923"/>
    </location>
    <ligand>
        <name>ATP</name>
        <dbReference type="ChEBI" id="CHEBI:30616"/>
    </ligand>
</feature>
<proteinExistence type="inferred from homology"/>
<feature type="active site" description="4-aspartylphosphate intermediate" evidence="13">
    <location>
        <position position="521"/>
    </location>
</feature>
<feature type="domain" description="P-type ATPase N-terminal" evidence="19">
    <location>
        <begin position="119"/>
        <end position="184"/>
    </location>
</feature>
<dbReference type="SFLD" id="SFLDS00003">
    <property type="entry name" value="Haloacid_Dehalogenase"/>
    <property type="match status" value="1"/>
</dbReference>
<comment type="cofactor">
    <cofactor evidence="15">
        <name>Mg(2+)</name>
        <dbReference type="ChEBI" id="CHEBI:18420"/>
    </cofactor>
</comment>
<dbReference type="SUPFAM" id="SSF81653">
    <property type="entry name" value="Calcium ATPase, transduction domain A"/>
    <property type="match status" value="1"/>
</dbReference>
<dbReference type="Gene3D" id="1.20.1110.10">
    <property type="entry name" value="Calcium-transporting ATPase, transmembrane domain"/>
    <property type="match status" value="1"/>
</dbReference>
<comment type="catalytic activity">
    <reaction evidence="12 16">
        <text>ATP + H2O + phospholipidSide 1 = ADP + phosphate + phospholipidSide 2.</text>
        <dbReference type="EC" id="7.6.2.1"/>
    </reaction>
</comment>
<evidence type="ECO:0000259" key="19">
    <source>
        <dbReference type="Pfam" id="PF16209"/>
    </source>
</evidence>
<evidence type="ECO:0000256" key="10">
    <source>
        <dbReference type="ARBA" id="ARBA00022989"/>
    </source>
</evidence>
<feature type="binding site" evidence="14">
    <location>
        <position position="728"/>
    </location>
    <ligand>
        <name>ATP</name>
        <dbReference type="ChEBI" id="CHEBI:30616"/>
    </ligand>
</feature>
<dbReference type="Gene3D" id="3.40.50.1000">
    <property type="entry name" value="HAD superfamily/HAD-like"/>
    <property type="match status" value="2"/>
</dbReference>
<evidence type="ECO:0000256" key="7">
    <source>
        <dbReference type="ARBA" id="ARBA00022840"/>
    </source>
</evidence>
<feature type="binding site" evidence="14">
    <location>
        <position position="929"/>
    </location>
    <ligand>
        <name>ATP</name>
        <dbReference type="ChEBI" id="CHEBI:30616"/>
    </ligand>
</feature>
<feature type="domain" description="P-type ATPase C-terminal" evidence="20">
    <location>
        <begin position="975"/>
        <end position="1225"/>
    </location>
</feature>
<feature type="binding site" evidence="14">
    <location>
        <position position="952"/>
    </location>
    <ligand>
        <name>ATP</name>
        <dbReference type="ChEBI" id="CHEBI:30616"/>
    </ligand>
</feature>
<keyword evidence="9 16" id="KW-1278">Translocase</keyword>
<dbReference type="GeneID" id="17322390"/>
<keyword evidence="7 14" id="KW-0067">ATP-binding</keyword>
<feature type="binding site" evidence="14">
    <location>
        <position position="522"/>
    </location>
    <ligand>
        <name>ATP</name>
        <dbReference type="ChEBI" id="CHEBI:30616"/>
    </ligand>
</feature>
<keyword evidence="8 15" id="KW-0460">Magnesium</keyword>
<evidence type="ECO:0000256" key="9">
    <source>
        <dbReference type="ARBA" id="ARBA00022967"/>
    </source>
</evidence>
<feature type="binding site" evidence="15">
    <location>
        <position position="953"/>
    </location>
    <ligand>
        <name>Mg(2+)</name>
        <dbReference type="ChEBI" id="CHEBI:18420"/>
    </ligand>
</feature>
<dbReference type="Gene3D" id="3.40.1110.10">
    <property type="entry name" value="Calcium-transporting ATPase, cytoplasmic domain N"/>
    <property type="match status" value="2"/>
</dbReference>
<dbReference type="EMBL" id="HG001707">
    <property type="protein sequence ID" value="CDF34860.1"/>
    <property type="molecule type" value="Genomic_DNA"/>
</dbReference>
<dbReference type="GO" id="GO:0005524">
    <property type="term" value="F:ATP binding"/>
    <property type="evidence" value="ECO:0007669"/>
    <property type="project" value="UniProtKB-UniRule"/>
</dbReference>
<dbReference type="EC" id="7.6.2.1" evidence="16"/>
<keyword evidence="4 16" id="KW-0812">Transmembrane</keyword>
<evidence type="ECO:0000256" key="3">
    <source>
        <dbReference type="ARBA" id="ARBA00008109"/>
    </source>
</evidence>
<evidence type="ECO:0000256" key="2">
    <source>
        <dbReference type="ARBA" id="ARBA00004308"/>
    </source>
</evidence>
<dbReference type="Pfam" id="PF00122">
    <property type="entry name" value="E1-E2_ATPase"/>
    <property type="match status" value="1"/>
</dbReference>
<dbReference type="InterPro" id="IPR044492">
    <property type="entry name" value="P_typ_ATPase_HD_dom"/>
</dbReference>
<keyword evidence="5 15" id="KW-0479">Metal-binding</keyword>
<evidence type="ECO:0000259" key="20">
    <source>
        <dbReference type="Pfam" id="PF16212"/>
    </source>
</evidence>
<dbReference type="SUPFAM" id="SSF81660">
    <property type="entry name" value="Metal cation-transporting ATPase, ATP-binding domain N"/>
    <property type="match status" value="1"/>
</dbReference>
<feature type="region of interest" description="Disordered" evidence="17">
    <location>
        <begin position="579"/>
        <end position="613"/>
    </location>
</feature>
<feature type="transmembrane region" description="Helical" evidence="16">
    <location>
        <begin position="1089"/>
        <end position="1115"/>
    </location>
</feature>
<evidence type="ECO:0000256" key="6">
    <source>
        <dbReference type="ARBA" id="ARBA00022741"/>
    </source>
</evidence>
<dbReference type="InterPro" id="IPR059000">
    <property type="entry name" value="ATPase_P-type_domA"/>
</dbReference>
<feature type="binding site" evidence="14">
    <location>
        <position position="632"/>
    </location>
    <ligand>
        <name>ATP</name>
        <dbReference type="ChEBI" id="CHEBI:30616"/>
    </ligand>
</feature>
<dbReference type="GO" id="GO:0016887">
    <property type="term" value="F:ATP hydrolysis activity"/>
    <property type="evidence" value="ECO:0007669"/>
    <property type="project" value="InterPro"/>
</dbReference>
<accession>R7QBM1</accession>
<feature type="transmembrane region" description="Helical" evidence="16">
    <location>
        <begin position="1196"/>
        <end position="1216"/>
    </location>
</feature>
<feature type="binding site" evidence="14">
    <location>
        <position position="810"/>
    </location>
    <ligand>
        <name>ATP</name>
        <dbReference type="ChEBI" id="CHEBI:30616"/>
    </ligand>
</feature>
<organism evidence="21 22">
    <name type="scientific">Chondrus crispus</name>
    <name type="common">Carrageen Irish moss</name>
    <name type="synonym">Polymorpha crispa</name>
    <dbReference type="NCBI Taxonomy" id="2769"/>
    <lineage>
        <taxon>Eukaryota</taxon>
        <taxon>Rhodophyta</taxon>
        <taxon>Florideophyceae</taxon>
        <taxon>Rhodymeniophycidae</taxon>
        <taxon>Gigartinales</taxon>
        <taxon>Gigartinaceae</taxon>
        <taxon>Chondrus</taxon>
    </lineage>
</organism>
<dbReference type="SUPFAM" id="SSF81665">
    <property type="entry name" value="Calcium ATPase, transmembrane domain M"/>
    <property type="match status" value="1"/>
</dbReference>
<dbReference type="OMA" id="DGIEDWH"/>
<name>R7QBM1_CHOCR</name>
<dbReference type="GO" id="GO:0005886">
    <property type="term" value="C:plasma membrane"/>
    <property type="evidence" value="ECO:0007669"/>
    <property type="project" value="TreeGrafter"/>
</dbReference>
<keyword evidence="22" id="KW-1185">Reference proteome</keyword>
<feature type="binding site" evidence="14">
    <location>
        <position position="523"/>
    </location>
    <ligand>
        <name>ATP</name>
        <dbReference type="ChEBI" id="CHEBI:30616"/>
    </ligand>
</feature>
<evidence type="ECO:0000256" key="13">
    <source>
        <dbReference type="PIRSR" id="PIRSR606539-1"/>
    </source>
</evidence>